<gene>
    <name evidence="1" type="ORF">L484_012997</name>
</gene>
<proteinExistence type="predicted"/>
<sequence length="94" mass="10841">MFLEYDYMIVIKPKNKAVLEKLLSNKIGPQPTRVVEKLRMTTIPNQTLVAPRRSGRVSKLPDRYTEKAQIVTVDDGKEDPLTFKATMDDFDKEK</sequence>
<evidence type="ECO:0000313" key="1">
    <source>
        <dbReference type="EMBL" id="EXC12619.1"/>
    </source>
</evidence>
<accession>W9RVJ8</accession>
<dbReference type="EMBL" id="KE345719">
    <property type="protein sequence ID" value="EXC12619.1"/>
    <property type="molecule type" value="Genomic_DNA"/>
</dbReference>
<dbReference type="AlphaFoldDB" id="W9RVJ8"/>
<evidence type="ECO:0000313" key="2">
    <source>
        <dbReference type="Proteomes" id="UP000030645"/>
    </source>
</evidence>
<organism evidence="1 2">
    <name type="scientific">Morus notabilis</name>
    <dbReference type="NCBI Taxonomy" id="981085"/>
    <lineage>
        <taxon>Eukaryota</taxon>
        <taxon>Viridiplantae</taxon>
        <taxon>Streptophyta</taxon>
        <taxon>Embryophyta</taxon>
        <taxon>Tracheophyta</taxon>
        <taxon>Spermatophyta</taxon>
        <taxon>Magnoliopsida</taxon>
        <taxon>eudicotyledons</taxon>
        <taxon>Gunneridae</taxon>
        <taxon>Pentapetalae</taxon>
        <taxon>rosids</taxon>
        <taxon>fabids</taxon>
        <taxon>Rosales</taxon>
        <taxon>Moraceae</taxon>
        <taxon>Moreae</taxon>
        <taxon>Morus</taxon>
    </lineage>
</organism>
<reference evidence="2" key="1">
    <citation type="submission" date="2013-01" db="EMBL/GenBank/DDBJ databases">
        <title>Draft Genome Sequence of a Mulberry Tree, Morus notabilis C.K. Schneid.</title>
        <authorList>
            <person name="He N."/>
            <person name="Zhao S."/>
        </authorList>
    </citation>
    <scope>NUCLEOTIDE SEQUENCE</scope>
</reference>
<keyword evidence="2" id="KW-1185">Reference proteome</keyword>
<protein>
    <submittedName>
        <fullName evidence="1">Uncharacterized protein</fullName>
    </submittedName>
</protein>
<dbReference type="Proteomes" id="UP000030645">
    <property type="component" value="Unassembled WGS sequence"/>
</dbReference>
<name>W9RVJ8_9ROSA</name>